<evidence type="ECO:0000259" key="1">
    <source>
        <dbReference type="Pfam" id="PF19993"/>
    </source>
</evidence>
<proteinExistence type="predicted"/>
<evidence type="ECO:0000313" key="3">
    <source>
        <dbReference type="Proteomes" id="UP000198507"/>
    </source>
</evidence>
<protein>
    <recommendedName>
        <fullName evidence="1">Double-GTPase 2 domain-containing protein</fullName>
    </recommendedName>
</protein>
<evidence type="ECO:0000313" key="2">
    <source>
        <dbReference type="EMBL" id="SET23404.1"/>
    </source>
</evidence>
<dbReference type="Pfam" id="PF19993">
    <property type="entry name" value="DO-GTPase2"/>
    <property type="match status" value="1"/>
</dbReference>
<feature type="domain" description="Double-GTPase 2" evidence="1">
    <location>
        <begin position="85"/>
        <end position="277"/>
    </location>
</feature>
<organism evidence="2 3">
    <name type="scientific">Geodermatophilus poikilotrophus</name>
    <dbReference type="NCBI Taxonomy" id="1333667"/>
    <lineage>
        <taxon>Bacteria</taxon>
        <taxon>Bacillati</taxon>
        <taxon>Actinomycetota</taxon>
        <taxon>Actinomycetes</taxon>
        <taxon>Geodermatophilales</taxon>
        <taxon>Geodermatophilaceae</taxon>
        <taxon>Geodermatophilus</taxon>
    </lineage>
</organism>
<dbReference type="AlphaFoldDB" id="A0A1I0CUA7"/>
<dbReference type="InterPro" id="IPR045528">
    <property type="entry name" value="DO-GTPase2"/>
</dbReference>
<gene>
    <name evidence="2" type="ORF">SAMN04488546_1772</name>
</gene>
<dbReference type="EMBL" id="FOIE01000003">
    <property type="protein sequence ID" value="SET23404.1"/>
    <property type="molecule type" value="Genomic_DNA"/>
</dbReference>
<name>A0A1I0CUA7_9ACTN</name>
<dbReference type="Proteomes" id="UP000198507">
    <property type="component" value="Unassembled WGS sequence"/>
</dbReference>
<sequence>MRRRVCPRCLEPLTAPVWRDATGAPTRPPVQRRTRWQRLLDPLRTDPLPLPTVRDAAYAAAANVVPTCPRGHRLPPEYLDRPTVVVGLVGLTGASKSTYLTVLIDLLHEGALAPLGISVEMDEESAVRFDDHRYRLLVQHQQLPLTLPLLGEGSSPDPFVLVLRGTGRNGAERTVNLVFFDASGEQLYRSEDMGLYGKFLYAADSLLVVLSPGVFPRLRSLADPGEDSMGLARHTQMVVNLANVLRAARNLPPDAHVDDVATAVVLSKADKLRGVPDFPAETLRDPDLRAMPLAHWFADVRTASSRLVDFLEVSGGSNLLTAVLHRLPRPTVHAVSATGADARDGGYPRIAPVGVLDPLLVLLARAGFLSEEGLDAESRDAQEYGAGLRGEWSR</sequence>
<reference evidence="3" key="1">
    <citation type="submission" date="2016-10" db="EMBL/GenBank/DDBJ databases">
        <authorList>
            <person name="Varghese N."/>
            <person name="Submissions S."/>
        </authorList>
    </citation>
    <scope>NUCLEOTIDE SEQUENCE [LARGE SCALE GENOMIC DNA]</scope>
    <source>
        <strain evidence="3">DSM 44209</strain>
    </source>
</reference>
<keyword evidence="3" id="KW-1185">Reference proteome</keyword>
<dbReference type="OrthoDB" id="5171766at2"/>
<dbReference type="RefSeq" id="WP_091442418.1">
    <property type="nucleotide sequence ID" value="NZ_FOIE01000003.1"/>
</dbReference>
<accession>A0A1I0CUA7</accession>